<evidence type="ECO:0000313" key="5">
    <source>
        <dbReference type="Proteomes" id="UP000325255"/>
    </source>
</evidence>
<dbReference type="InterPro" id="IPR011024">
    <property type="entry name" value="G_crystallin-like"/>
</dbReference>
<dbReference type="InterPro" id="IPR001064">
    <property type="entry name" value="Beta/gamma_crystallin"/>
</dbReference>
<dbReference type="SUPFAM" id="SSF49695">
    <property type="entry name" value="gamma-Crystallin-like"/>
    <property type="match status" value="1"/>
</dbReference>
<dbReference type="SMART" id="SM00247">
    <property type="entry name" value="XTALbg"/>
    <property type="match status" value="1"/>
</dbReference>
<dbReference type="PROSITE" id="PS50915">
    <property type="entry name" value="CRYSTALLIN_BETA_GAMMA"/>
    <property type="match status" value="1"/>
</dbReference>
<evidence type="ECO:0000256" key="2">
    <source>
        <dbReference type="ARBA" id="ARBA00022737"/>
    </source>
</evidence>
<organism evidence="4 5">
    <name type="scientific">Rhodovastum atsumiense</name>
    <dbReference type="NCBI Taxonomy" id="504468"/>
    <lineage>
        <taxon>Bacteria</taxon>
        <taxon>Pseudomonadati</taxon>
        <taxon>Pseudomonadota</taxon>
        <taxon>Alphaproteobacteria</taxon>
        <taxon>Acetobacterales</taxon>
        <taxon>Acetobacteraceae</taxon>
        <taxon>Rhodovastum</taxon>
    </lineage>
</organism>
<dbReference type="EMBL" id="VWPK01000010">
    <property type="protein sequence ID" value="KAA5612740.1"/>
    <property type="molecule type" value="Genomic_DNA"/>
</dbReference>
<comment type="caution">
    <text evidence="4">The sequence shown here is derived from an EMBL/GenBank/DDBJ whole genome shotgun (WGS) entry which is preliminary data.</text>
</comment>
<comment type="similarity">
    <text evidence="1">Belongs to the beta/gamma-crystallin family.</text>
</comment>
<feature type="domain" description="Beta/gamma crystallin 'Greek key'" evidence="3">
    <location>
        <begin position="3"/>
        <end position="48"/>
    </location>
</feature>
<evidence type="ECO:0000259" key="3">
    <source>
        <dbReference type="PROSITE" id="PS50915"/>
    </source>
</evidence>
<name>A0A5M6IWP2_9PROT</name>
<sequence length="88" mass="9367">MPSTVTLYQDANFSGASLTIQSSVADLSQFLLGESNWTDQVSSIRVTGAPITAYQDVNFGGEALVFVPGDYAQFTPAWNDVISSISLS</sequence>
<dbReference type="AlphaFoldDB" id="A0A5M6IWP2"/>
<accession>A0A5M6IWP2</accession>
<protein>
    <recommendedName>
        <fullName evidence="3">Beta/gamma crystallin 'Greek key' domain-containing protein</fullName>
    </recommendedName>
</protein>
<reference evidence="4 5" key="1">
    <citation type="submission" date="2019-09" db="EMBL/GenBank/DDBJ databases">
        <title>Genome sequence of Rhodovastum atsumiense, a diverse member of the Acetobacteraceae family of non-sulfur purple photosynthetic bacteria.</title>
        <authorList>
            <person name="Meyer T."/>
            <person name="Kyndt J."/>
        </authorList>
    </citation>
    <scope>NUCLEOTIDE SEQUENCE [LARGE SCALE GENOMIC DNA]</scope>
    <source>
        <strain evidence="4 5">DSM 21279</strain>
    </source>
</reference>
<keyword evidence="2" id="KW-0677">Repeat</keyword>
<dbReference type="Gene3D" id="2.60.20.10">
    <property type="entry name" value="Crystallins"/>
    <property type="match status" value="1"/>
</dbReference>
<dbReference type="RefSeq" id="WP_150040273.1">
    <property type="nucleotide sequence ID" value="NZ_OW485601.1"/>
</dbReference>
<dbReference type="Pfam" id="PF00030">
    <property type="entry name" value="Crystall"/>
    <property type="match status" value="1"/>
</dbReference>
<dbReference type="Proteomes" id="UP000325255">
    <property type="component" value="Unassembled WGS sequence"/>
</dbReference>
<proteinExistence type="inferred from homology"/>
<evidence type="ECO:0000256" key="1">
    <source>
        <dbReference type="ARBA" id="ARBA00009646"/>
    </source>
</evidence>
<gene>
    <name evidence="4" type="ORF">F1189_08370</name>
</gene>
<evidence type="ECO:0000313" key="4">
    <source>
        <dbReference type="EMBL" id="KAA5612740.1"/>
    </source>
</evidence>
<keyword evidence="5" id="KW-1185">Reference proteome</keyword>
<dbReference type="OrthoDB" id="8445282at2"/>